<keyword evidence="4 5" id="KW-0472">Membrane</keyword>
<reference evidence="7" key="1">
    <citation type="submission" date="2022-11" db="UniProtKB">
        <authorList>
            <consortium name="WormBaseParasite"/>
        </authorList>
    </citation>
    <scope>IDENTIFICATION</scope>
</reference>
<sequence length="93" mass="10426">MLSPLESVKQLRASHPYIMVGVLALIMFFVITQLSAIVSLVFALAFPLLIVFAHASFRLRDTSAKVNYHLENVKLRNTVMFTLLNGLGLHERA</sequence>
<keyword evidence="6" id="KW-1185">Reference proteome</keyword>
<comment type="similarity">
    <text evidence="5">Belongs to the PRA1 family.</text>
</comment>
<protein>
    <recommendedName>
        <fullName evidence="5">PRA1 family protein</fullName>
    </recommendedName>
</protein>
<comment type="subcellular location">
    <subcellularLocation>
        <location evidence="1 5">Membrane</location>
        <topology evidence="1 5">Multi-pass membrane protein</topology>
    </subcellularLocation>
</comment>
<evidence type="ECO:0000313" key="6">
    <source>
        <dbReference type="Proteomes" id="UP000887574"/>
    </source>
</evidence>
<feature type="transmembrane region" description="Helical" evidence="5">
    <location>
        <begin position="12"/>
        <end position="31"/>
    </location>
</feature>
<evidence type="ECO:0000256" key="3">
    <source>
        <dbReference type="ARBA" id="ARBA00022989"/>
    </source>
</evidence>
<evidence type="ECO:0000256" key="5">
    <source>
        <dbReference type="RuleBase" id="RU363107"/>
    </source>
</evidence>
<accession>A0A915EEJ5</accession>
<dbReference type="InterPro" id="IPR004895">
    <property type="entry name" value="Prenylated_rab_accept_PRA1"/>
</dbReference>
<dbReference type="Pfam" id="PF03208">
    <property type="entry name" value="PRA1"/>
    <property type="match status" value="1"/>
</dbReference>
<evidence type="ECO:0000256" key="2">
    <source>
        <dbReference type="ARBA" id="ARBA00022692"/>
    </source>
</evidence>
<dbReference type="Proteomes" id="UP000887574">
    <property type="component" value="Unplaced"/>
</dbReference>
<dbReference type="AlphaFoldDB" id="A0A915EEJ5"/>
<name>A0A915EEJ5_9BILA</name>
<dbReference type="GO" id="GO:0016020">
    <property type="term" value="C:membrane"/>
    <property type="evidence" value="ECO:0007669"/>
    <property type="project" value="UniProtKB-SubCell"/>
</dbReference>
<evidence type="ECO:0000256" key="1">
    <source>
        <dbReference type="ARBA" id="ARBA00004141"/>
    </source>
</evidence>
<evidence type="ECO:0000313" key="7">
    <source>
        <dbReference type="WBParaSite" id="jg5835"/>
    </source>
</evidence>
<dbReference type="WBParaSite" id="jg5835">
    <property type="protein sequence ID" value="jg5835"/>
    <property type="gene ID" value="jg5835"/>
</dbReference>
<keyword evidence="3 5" id="KW-1133">Transmembrane helix</keyword>
<organism evidence="6 7">
    <name type="scientific">Ditylenchus dipsaci</name>
    <dbReference type="NCBI Taxonomy" id="166011"/>
    <lineage>
        <taxon>Eukaryota</taxon>
        <taxon>Metazoa</taxon>
        <taxon>Ecdysozoa</taxon>
        <taxon>Nematoda</taxon>
        <taxon>Chromadorea</taxon>
        <taxon>Rhabditida</taxon>
        <taxon>Tylenchina</taxon>
        <taxon>Tylenchomorpha</taxon>
        <taxon>Sphaerularioidea</taxon>
        <taxon>Anguinidae</taxon>
        <taxon>Anguininae</taxon>
        <taxon>Ditylenchus</taxon>
    </lineage>
</organism>
<feature type="transmembrane region" description="Helical" evidence="5">
    <location>
        <begin position="37"/>
        <end position="57"/>
    </location>
</feature>
<keyword evidence="2 5" id="KW-0812">Transmembrane</keyword>
<proteinExistence type="inferred from homology"/>
<evidence type="ECO:0000256" key="4">
    <source>
        <dbReference type="ARBA" id="ARBA00023136"/>
    </source>
</evidence>